<protein>
    <submittedName>
        <fullName evidence="2">Ribonuclease H-like domain-containing protein</fullName>
    </submittedName>
</protein>
<feature type="compositionally biased region" description="Polar residues" evidence="1">
    <location>
        <begin position="353"/>
        <end position="364"/>
    </location>
</feature>
<dbReference type="PANTHER" id="PTHR11439:SF483">
    <property type="entry name" value="PEPTIDE SYNTHASE GLIP-LIKE, PUTATIVE (AFU_ORTHOLOGUE AFUA_3G12920)-RELATED"/>
    <property type="match status" value="1"/>
</dbReference>
<dbReference type="PANTHER" id="PTHR11439">
    <property type="entry name" value="GAG-POL-RELATED RETROTRANSPOSON"/>
    <property type="match status" value="1"/>
</dbReference>
<feature type="region of interest" description="Disordered" evidence="1">
    <location>
        <begin position="581"/>
        <end position="652"/>
    </location>
</feature>
<gene>
    <name evidence="2" type="ORF">Tci_051534</name>
</gene>
<evidence type="ECO:0000256" key="1">
    <source>
        <dbReference type="SAM" id="MobiDB-lite"/>
    </source>
</evidence>
<dbReference type="EMBL" id="BKCJ010007897">
    <property type="protein sequence ID" value="GEU79556.1"/>
    <property type="molecule type" value="Genomic_DNA"/>
</dbReference>
<name>A0A6L2N042_TANCI</name>
<feature type="compositionally biased region" description="Acidic residues" evidence="1">
    <location>
        <begin position="391"/>
        <end position="428"/>
    </location>
</feature>
<feature type="region of interest" description="Disordered" evidence="1">
    <location>
        <begin position="970"/>
        <end position="1039"/>
    </location>
</feature>
<proteinExistence type="predicted"/>
<organism evidence="2">
    <name type="scientific">Tanacetum cinerariifolium</name>
    <name type="common">Dalmatian daisy</name>
    <name type="synonym">Chrysanthemum cinerariifolium</name>
    <dbReference type="NCBI Taxonomy" id="118510"/>
    <lineage>
        <taxon>Eukaryota</taxon>
        <taxon>Viridiplantae</taxon>
        <taxon>Streptophyta</taxon>
        <taxon>Embryophyta</taxon>
        <taxon>Tracheophyta</taxon>
        <taxon>Spermatophyta</taxon>
        <taxon>Magnoliopsida</taxon>
        <taxon>eudicotyledons</taxon>
        <taxon>Gunneridae</taxon>
        <taxon>Pentapetalae</taxon>
        <taxon>asterids</taxon>
        <taxon>campanulids</taxon>
        <taxon>Asterales</taxon>
        <taxon>Asteraceae</taxon>
        <taxon>Asteroideae</taxon>
        <taxon>Anthemideae</taxon>
        <taxon>Anthemidinae</taxon>
        <taxon>Tanacetum</taxon>
    </lineage>
</organism>
<reference evidence="2" key="1">
    <citation type="journal article" date="2019" name="Sci. Rep.">
        <title>Draft genome of Tanacetum cinerariifolium, the natural source of mosquito coil.</title>
        <authorList>
            <person name="Yamashiro T."/>
            <person name="Shiraishi A."/>
            <person name="Satake H."/>
            <person name="Nakayama K."/>
        </authorList>
    </citation>
    <scope>NUCLEOTIDE SEQUENCE</scope>
</reference>
<feature type="region of interest" description="Disordered" evidence="1">
    <location>
        <begin position="353"/>
        <end position="455"/>
    </location>
</feature>
<sequence length="1363" mass="156351">MVPSKRQKSAAISSTEAEYIALSGCCAQILWMRSQLTDYGFRFNKIPMYCDNKSVIALCCNNVQHSRTMATTIEQQVALDEALVPSVQRNSGPQLRFINSPSDLKWTSESTLLIWKHLGRCYISATAIVHHHSIRFKMNNKKRIVNLEYFREMLHICLRIPNQTFDELPFEEEILTFLRYLGHSGEIKKITDGMYHKKNVDFAYLLWEDFVYQVKHTDAKKSNEMYYPRFTKVIINFFMTKDPSIPRRNKFGAMLPVKLTNEDIRHSAAYKEYYAIASRAAPPKTKASVRKTQSSFDTTMPLLTAAGTSLSTSAKGKQPVKSSKAKGLSVLSEVAVTEAKQIKLDTKRSMQQNYISQASGSSVDEATGIIPGVPDVPTDESDEEISWKSSDEDDDDEDDDDQEDEDEQDDDDQDDNDDDQESDNDDDDFVHLKLNDDEIHGMNVGGDEGLDAEDDDEELYRDVNINLEGRDVQMTDVHTTQFIMSMFNPSPDACIDSLFESTPRVYVPVTTTIIPLIVTAPTLPPPSIPIMSQVQQAPAPTPTTAPSSSPNLYKALVDAYECDKIILDTYGDTITLKRRRDDTNKDKEPSAGSDRGSKRRREGKVSESTSAPKEKASKTTGKSTKGSKSHQKMASECTPAEEPMQTTQDLEEPSCQEFKIGAADDQPIAEASQHPEWFQKQTKPPTPDCAWNKTLPATHESILPWISDLAKQADSRTSLNELMDMLVDFSAFLMNRLKVDTLTPKLLAVPTYDLMKGSCKSLVELEFFLEEVYKQRPRVSMWWCLQSKYTTSVTKKKAADYGYIKWIEDLIVEWHDYKYLDWITVRRDDDKLYKFKEGDFKRLHIQDIKDMLLLLVQGKLTNLTVEERFAFNVSLRMFTRSIVIQRRMEGLQLGVKSYQKKLNLTKPDTYRTNLKCKEAYTAYSNPRGFIYQNKDKQNRNLYKALVDAYECDKIILDTYGDTITLKRRRDDTNKDKEPSAGSDRGSKRRREGKVSESTSAPKEKASKTTGKSTKGSKSHQKMASECTPAEEPMQTTQDLEEPSCQEFKIGAADDQPIAEASQHPEWFQKQTKPPTPDCAWNKTLPATHESILPWISDLAKQADSRTSLNELMDMLVDFSAFLMNRLKVDTLTPKLLAVPTYDLMKGSCKSLVELEFFLEEVYKQRPRVSMWWCLQSKYTTSVTKKKAADYGYIKWIEDLIVEWHDYKYLDWITVRRDDDKLYKFKEGDFKRLHIQDIKDMLLLLVQGKLTNLTVEERFAFNVSLRMFTRSIVIQRRMEGLQLGVKSYQKKLNLTKPDTYRTNLKCKEAYTAYSNPRGFIYQNKDKQNRLMRIDELHKFSDDTLNDVRTAMNNRLKGIRMKYLP</sequence>
<dbReference type="SUPFAM" id="SSF48371">
    <property type="entry name" value="ARM repeat"/>
    <property type="match status" value="1"/>
</dbReference>
<evidence type="ECO:0000313" key="2">
    <source>
        <dbReference type="EMBL" id="GEU79556.1"/>
    </source>
</evidence>
<dbReference type="CDD" id="cd09272">
    <property type="entry name" value="RNase_HI_RT_Ty1"/>
    <property type="match status" value="1"/>
</dbReference>
<comment type="caution">
    <text evidence="2">The sequence shown here is derived from an EMBL/GenBank/DDBJ whole genome shotgun (WGS) entry which is preliminary data.</text>
</comment>
<feature type="compositionally biased region" description="Basic and acidic residues" evidence="1">
    <location>
        <begin position="429"/>
        <end position="440"/>
    </location>
</feature>
<dbReference type="InterPro" id="IPR016024">
    <property type="entry name" value="ARM-type_fold"/>
</dbReference>
<feature type="region of interest" description="Disordered" evidence="1">
    <location>
        <begin position="529"/>
        <end position="549"/>
    </location>
</feature>
<accession>A0A6L2N042</accession>